<dbReference type="AlphaFoldDB" id="A0A3B1BQL8"/>
<dbReference type="Gene3D" id="2.40.50.180">
    <property type="entry name" value="CheA-289, Domain 4"/>
    <property type="match status" value="1"/>
</dbReference>
<protein>
    <submittedName>
        <fullName evidence="2">CheW domain protein</fullName>
    </submittedName>
</protein>
<proteinExistence type="predicted"/>
<reference evidence="2" key="1">
    <citation type="submission" date="2018-06" db="EMBL/GenBank/DDBJ databases">
        <authorList>
            <person name="Zhirakovskaya E."/>
        </authorList>
    </citation>
    <scope>NUCLEOTIDE SEQUENCE</scope>
</reference>
<dbReference type="EMBL" id="UOFZ01000133">
    <property type="protein sequence ID" value="VAX13768.1"/>
    <property type="molecule type" value="Genomic_DNA"/>
</dbReference>
<dbReference type="Gene3D" id="2.30.30.40">
    <property type="entry name" value="SH3 Domains"/>
    <property type="match status" value="1"/>
</dbReference>
<dbReference type="InterPro" id="IPR036061">
    <property type="entry name" value="CheW-like_dom_sf"/>
</dbReference>
<dbReference type="SUPFAM" id="SSF50341">
    <property type="entry name" value="CheW-like"/>
    <property type="match status" value="1"/>
</dbReference>
<organism evidence="2">
    <name type="scientific">hydrothermal vent metagenome</name>
    <dbReference type="NCBI Taxonomy" id="652676"/>
    <lineage>
        <taxon>unclassified sequences</taxon>
        <taxon>metagenomes</taxon>
        <taxon>ecological metagenomes</taxon>
    </lineage>
</organism>
<name>A0A3B1BQL8_9ZZZZ</name>
<dbReference type="GO" id="GO:0006935">
    <property type="term" value="P:chemotaxis"/>
    <property type="evidence" value="ECO:0007669"/>
    <property type="project" value="InterPro"/>
</dbReference>
<sequence>MTTKENKPVLVDEKLALTLFLDSLLREPLETPELEAEIETSIVTAVPLVVPDTSVKEAPAVIKSEPLTATTEESELECAQEEEVAGAASDWSQEFQAMLFKVAGLTLAVPLEGLNGVVEWKDDLAEMPGHADFYLGILQHMGQRIPVVETASLVFPPDKLKSLAIAEPRDRITRIVLIDGGRWGLAVDSVEEVITLEHDQVRWRSERTQRKWLLGTVVEHMCALIDPHAFAEKLISGEE</sequence>
<feature type="domain" description="CheW-like" evidence="1">
    <location>
        <begin position="94"/>
        <end position="236"/>
    </location>
</feature>
<accession>A0A3B1BQL8</accession>
<dbReference type="SMART" id="SM00260">
    <property type="entry name" value="CheW"/>
    <property type="match status" value="1"/>
</dbReference>
<dbReference type="PROSITE" id="PS50851">
    <property type="entry name" value="CHEW"/>
    <property type="match status" value="1"/>
</dbReference>
<evidence type="ECO:0000259" key="1">
    <source>
        <dbReference type="PROSITE" id="PS50851"/>
    </source>
</evidence>
<dbReference type="InterPro" id="IPR002545">
    <property type="entry name" value="CheW-lke_dom"/>
</dbReference>
<gene>
    <name evidence="2" type="ORF">MNBD_GAMMA24-1517</name>
</gene>
<dbReference type="Pfam" id="PF01584">
    <property type="entry name" value="CheW"/>
    <property type="match status" value="1"/>
</dbReference>
<evidence type="ECO:0000313" key="2">
    <source>
        <dbReference type="EMBL" id="VAX13768.1"/>
    </source>
</evidence>
<dbReference type="GO" id="GO:0007165">
    <property type="term" value="P:signal transduction"/>
    <property type="evidence" value="ECO:0007669"/>
    <property type="project" value="InterPro"/>
</dbReference>